<dbReference type="AlphaFoldDB" id="A0AAV6VZ10"/>
<dbReference type="EMBL" id="JAFNEN010000006">
    <property type="protein sequence ID" value="KAG8201290.1"/>
    <property type="molecule type" value="Genomic_DNA"/>
</dbReference>
<dbReference type="Proteomes" id="UP000827092">
    <property type="component" value="Unassembled WGS sequence"/>
</dbReference>
<feature type="region of interest" description="Disordered" evidence="1">
    <location>
        <begin position="50"/>
        <end position="88"/>
    </location>
</feature>
<protein>
    <submittedName>
        <fullName evidence="2">Uncharacterized protein</fullName>
    </submittedName>
</protein>
<accession>A0AAV6VZ10</accession>
<keyword evidence="3" id="KW-1185">Reference proteome</keyword>
<reference evidence="2 3" key="1">
    <citation type="journal article" date="2022" name="Nat. Ecol. Evol.">
        <title>A masculinizing supergene underlies an exaggerated male reproductive morph in a spider.</title>
        <authorList>
            <person name="Hendrickx F."/>
            <person name="De Corte Z."/>
            <person name="Sonet G."/>
            <person name="Van Belleghem S.M."/>
            <person name="Kostlbacher S."/>
            <person name="Vangestel C."/>
        </authorList>
    </citation>
    <scope>NUCLEOTIDE SEQUENCE [LARGE SCALE GENOMIC DNA]</scope>
    <source>
        <strain evidence="2">W744_W776</strain>
    </source>
</reference>
<name>A0AAV6VZ10_9ARAC</name>
<proteinExistence type="predicted"/>
<sequence length="130" mass="14186">MPDCFCSVAPYGRVILPTPSKGEGGGGTPSIRHVSTRIDTCCPVAYVKSGRNGGRLPEKSESSQQQPVESGARMIRQPQRRVTSAHVTPLRQKETGLLVGLSRGLQRLLSRPSHLMRCPPRCRGRIRIDG</sequence>
<organism evidence="2 3">
    <name type="scientific">Oedothorax gibbosus</name>
    <dbReference type="NCBI Taxonomy" id="931172"/>
    <lineage>
        <taxon>Eukaryota</taxon>
        <taxon>Metazoa</taxon>
        <taxon>Ecdysozoa</taxon>
        <taxon>Arthropoda</taxon>
        <taxon>Chelicerata</taxon>
        <taxon>Arachnida</taxon>
        <taxon>Araneae</taxon>
        <taxon>Araneomorphae</taxon>
        <taxon>Entelegynae</taxon>
        <taxon>Araneoidea</taxon>
        <taxon>Linyphiidae</taxon>
        <taxon>Erigoninae</taxon>
        <taxon>Oedothorax</taxon>
    </lineage>
</organism>
<gene>
    <name evidence="2" type="ORF">JTE90_016772</name>
</gene>
<evidence type="ECO:0000313" key="2">
    <source>
        <dbReference type="EMBL" id="KAG8201290.1"/>
    </source>
</evidence>
<evidence type="ECO:0000313" key="3">
    <source>
        <dbReference type="Proteomes" id="UP000827092"/>
    </source>
</evidence>
<evidence type="ECO:0000256" key="1">
    <source>
        <dbReference type="SAM" id="MobiDB-lite"/>
    </source>
</evidence>
<comment type="caution">
    <text evidence="2">The sequence shown here is derived from an EMBL/GenBank/DDBJ whole genome shotgun (WGS) entry which is preliminary data.</text>
</comment>